<evidence type="ECO:0000313" key="3">
    <source>
        <dbReference type="Proteomes" id="UP000324222"/>
    </source>
</evidence>
<dbReference type="EMBL" id="VSRR010001230">
    <property type="protein sequence ID" value="MPC23610.1"/>
    <property type="molecule type" value="Genomic_DNA"/>
</dbReference>
<comment type="caution">
    <text evidence="2">The sequence shown here is derived from an EMBL/GenBank/DDBJ whole genome shotgun (WGS) entry which is preliminary data.</text>
</comment>
<gene>
    <name evidence="2" type="ORF">E2C01_016667</name>
</gene>
<sequence length="140" mass="15377">MVCPETKDSTLKSTNFKKSTLSLPRASMSELKITFCPRVKGNNSHKKQQCLSPGRLVLCLAVQQQQRQNTELTTVPGSQQPSPGPGKLPARRETEVLGSGPPKVMTNHFIKLFIEGNKKLTQLRHDCGVHIGMGTTLGIR</sequence>
<evidence type="ECO:0000256" key="1">
    <source>
        <dbReference type="SAM" id="MobiDB-lite"/>
    </source>
</evidence>
<protein>
    <submittedName>
        <fullName evidence="2">Uncharacterized protein</fullName>
    </submittedName>
</protein>
<proteinExistence type="predicted"/>
<evidence type="ECO:0000313" key="2">
    <source>
        <dbReference type="EMBL" id="MPC23610.1"/>
    </source>
</evidence>
<name>A0A5B7DQ29_PORTR</name>
<reference evidence="2 3" key="1">
    <citation type="submission" date="2019-05" db="EMBL/GenBank/DDBJ databases">
        <title>Another draft genome of Portunus trituberculatus and its Hox gene families provides insights of decapod evolution.</title>
        <authorList>
            <person name="Jeong J.-H."/>
            <person name="Song I."/>
            <person name="Kim S."/>
            <person name="Choi T."/>
            <person name="Kim D."/>
            <person name="Ryu S."/>
            <person name="Kim W."/>
        </authorList>
    </citation>
    <scope>NUCLEOTIDE SEQUENCE [LARGE SCALE GENOMIC DNA]</scope>
    <source>
        <tissue evidence="2">Muscle</tissue>
    </source>
</reference>
<organism evidence="2 3">
    <name type="scientific">Portunus trituberculatus</name>
    <name type="common">Swimming crab</name>
    <name type="synonym">Neptunus trituberculatus</name>
    <dbReference type="NCBI Taxonomy" id="210409"/>
    <lineage>
        <taxon>Eukaryota</taxon>
        <taxon>Metazoa</taxon>
        <taxon>Ecdysozoa</taxon>
        <taxon>Arthropoda</taxon>
        <taxon>Crustacea</taxon>
        <taxon>Multicrustacea</taxon>
        <taxon>Malacostraca</taxon>
        <taxon>Eumalacostraca</taxon>
        <taxon>Eucarida</taxon>
        <taxon>Decapoda</taxon>
        <taxon>Pleocyemata</taxon>
        <taxon>Brachyura</taxon>
        <taxon>Eubrachyura</taxon>
        <taxon>Portunoidea</taxon>
        <taxon>Portunidae</taxon>
        <taxon>Portuninae</taxon>
        <taxon>Portunus</taxon>
    </lineage>
</organism>
<dbReference type="AlphaFoldDB" id="A0A5B7DQ29"/>
<feature type="region of interest" description="Disordered" evidence="1">
    <location>
        <begin position="69"/>
        <end position="101"/>
    </location>
</feature>
<keyword evidence="3" id="KW-1185">Reference proteome</keyword>
<dbReference type="Proteomes" id="UP000324222">
    <property type="component" value="Unassembled WGS sequence"/>
</dbReference>
<accession>A0A5B7DQ29</accession>